<evidence type="ECO:0000256" key="1">
    <source>
        <dbReference type="SAM" id="MobiDB-lite"/>
    </source>
</evidence>
<organism evidence="2 3">
    <name type="scientific">Rhamnella rubrinervis</name>
    <dbReference type="NCBI Taxonomy" id="2594499"/>
    <lineage>
        <taxon>Eukaryota</taxon>
        <taxon>Viridiplantae</taxon>
        <taxon>Streptophyta</taxon>
        <taxon>Embryophyta</taxon>
        <taxon>Tracheophyta</taxon>
        <taxon>Spermatophyta</taxon>
        <taxon>Magnoliopsida</taxon>
        <taxon>eudicotyledons</taxon>
        <taxon>Gunneridae</taxon>
        <taxon>Pentapetalae</taxon>
        <taxon>rosids</taxon>
        <taxon>fabids</taxon>
        <taxon>Rosales</taxon>
        <taxon>Rhamnaceae</taxon>
        <taxon>rhamnoid group</taxon>
        <taxon>Rhamneae</taxon>
        <taxon>Rhamnella</taxon>
    </lineage>
</organism>
<dbReference type="EMBL" id="VOIH02000002">
    <property type="protein sequence ID" value="KAF3452865.1"/>
    <property type="molecule type" value="Genomic_DNA"/>
</dbReference>
<evidence type="ECO:0000313" key="2">
    <source>
        <dbReference type="EMBL" id="KAF3452865.1"/>
    </source>
</evidence>
<sequence>MEKKVLLGVQKSRPSKRNKKKSVNKVIDYLKSDSYLFAPLISSSASEAVKGNNMGSVKKVEEYLKSDSYMYASLVIPPQSSGLMLYHKSVITEVSTQTSTLEYHQLTVELEKGKYFKDHSTKKVLSDQQTSVHMIYQNCRSSSMKRDARLAARKLC</sequence>
<dbReference type="Proteomes" id="UP000796880">
    <property type="component" value="Unassembled WGS sequence"/>
</dbReference>
<dbReference type="PANTHER" id="PTHR36811:SF2">
    <property type="entry name" value="OS08G0444440 PROTEIN"/>
    <property type="match status" value="1"/>
</dbReference>
<gene>
    <name evidence="2" type="ORF">FNV43_RR03298</name>
</gene>
<keyword evidence="3" id="KW-1185">Reference proteome</keyword>
<accession>A0A8K0HJJ3</accession>
<dbReference type="PANTHER" id="PTHR36811">
    <property type="entry name" value="OS08G0444440 PROTEIN"/>
    <property type="match status" value="1"/>
</dbReference>
<reference evidence="2" key="1">
    <citation type="submission" date="2020-03" db="EMBL/GenBank/DDBJ databases">
        <title>A high-quality chromosome-level genome assembly of a woody plant with both climbing and erect habits, Rhamnella rubrinervis.</title>
        <authorList>
            <person name="Lu Z."/>
            <person name="Yang Y."/>
            <person name="Zhu X."/>
            <person name="Sun Y."/>
        </authorList>
    </citation>
    <scope>NUCLEOTIDE SEQUENCE</scope>
    <source>
        <strain evidence="2">BYM</strain>
        <tissue evidence="2">Leaf</tissue>
    </source>
</reference>
<feature type="region of interest" description="Disordered" evidence="1">
    <location>
        <begin position="1"/>
        <end position="20"/>
    </location>
</feature>
<protein>
    <submittedName>
        <fullName evidence="2">Uncharacterized protein</fullName>
    </submittedName>
</protein>
<name>A0A8K0HJJ3_9ROSA</name>
<dbReference type="OrthoDB" id="1080856at2759"/>
<proteinExistence type="predicted"/>
<dbReference type="AlphaFoldDB" id="A0A8K0HJJ3"/>
<comment type="caution">
    <text evidence="2">The sequence shown here is derived from an EMBL/GenBank/DDBJ whole genome shotgun (WGS) entry which is preliminary data.</text>
</comment>
<evidence type="ECO:0000313" key="3">
    <source>
        <dbReference type="Proteomes" id="UP000796880"/>
    </source>
</evidence>